<sequence length="983" mass="111927">MQKLQQSTTIKQSSQFSDKKSESISTNDSSFNSIQVCSFRTHLLETEDESIKKHLNFSCACFAFKEGVQMHQCQSDHSDVTGLLPKPKLTLSMLNNTSNRPNIRVSVCFQCFKIKTTPLRHTFTIFNQSNGIVVHLSREKLTLSFDALLPLHFRRNWQRGALIAWGQLRRLPNAPQETIKFEYDTFTHTNNGYLTNEQHQQQPGKLLPLIETTGRRGSSMGVHRAAYRIPSWAMDLFFSDRHLNTENRDNFLPTIVYHNPSAVSRQHQRPPVTYNNHYSYCFQDYNNYPAQSYYSSGSQTVIDRGRRPRNMLRISPNSAFSPIRNESKYNDWAVHAGHPLIEPIAIKPVPVHMDAVHVHPAHRTYHTEKWKSLQEPKHLKPPLSEMFIPPRATMTTLVTGSPRQPAYGKTQFDWPSSFDQTLDYPDDGYQQTLRPTYRRQGTVPDSWSSGHSQLAALSVGGQQRSRTWTKQTSSFCDPDAETVHFRRRQQQFTYQPPVKPCLFSGSLNRRADNDSSTLSSWRHSGPRQQQHQQLKQQWMLCDEPATRQTVLPVPYDEPFTEHRQRRLERRVTVGGSGSKDFSTCRPTLSTEPPIGVRIQPRDSIALAKKDFKLQNGKSPKMRVKSKHVSFLLLDKEEDHDRRVPVEADEFKVAPVQRNGNVDSNVFFHNAIESLRGGNVTAKTKLFEALADSAQRSAVRYDPARSPTTDQSCKENNHQYNSNNGRRASECRLTSATRHFEPDDLMGVDQHWDNVEPLQSYPLVHYHSTPNVQVDQTPLVPLSRYPSVGSTLAGGTAPTRVAESNAEAYEDEFSKLSLLQKARLFDTTTATKAVQKRRDDTRSITQPVTEEDLKSARSFVHSFIGSKLTGSVVNLTPNVNYSHHNASAMEKRFTSCNTLVDENAPTVVNTKRETLSSSTSPSQPSEPVTRRIMKPRRVVYLHTEEEAEAMSKRSEVSSSDADYDSSFLKDWDLKNALHSKETPL</sequence>
<proteinExistence type="predicted"/>
<feature type="region of interest" description="Disordered" evidence="1">
    <location>
        <begin position="698"/>
        <end position="725"/>
    </location>
</feature>
<gene>
    <name evidence="2" type="ORF">T4A_422</name>
</gene>
<feature type="region of interest" description="Disordered" evidence="1">
    <location>
        <begin position="1"/>
        <end position="28"/>
    </location>
</feature>
<feature type="compositionally biased region" description="Polar residues" evidence="1">
    <location>
        <begin position="1"/>
        <end position="16"/>
    </location>
</feature>
<dbReference type="AlphaFoldDB" id="A0A0V1EAP7"/>
<feature type="region of interest" description="Disordered" evidence="1">
    <location>
        <begin position="909"/>
        <end position="932"/>
    </location>
</feature>
<accession>A0A0V1EAP7</accession>
<feature type="region of interest" description="Disordered" evidence="1">
    <location>
        <begin position="570"/>
        <end position="595"/>
    </location>
</feature>
<dbReference type="EMBL" id="JYDR01000065">
    <property type="protein sequence ID" value="KRY70893.1"/>
    <property type="molecule type" value="Genomic_DNA"/>
</dbReference>
<feature type="compositionally biased region" description="Low complexity" evidence="1">
    <location>
        <begin position="915"/>
        <end position="926"/>
    </location>
</feature>
<evidence type="ECO:0000256" key="1">
    <source>
        <dbReference type="SAM" id="MobiDB-lite"/>
    </source>
</evidence>
<comment type="caution">
    <text evidence="2">The sequence shown here is derived from an EMBL/GenBank/DDBJ whole genome shotgun (WGS) entry which is preliminary data.</text>
</comment>
<name>A0A0V1EAP7_TRIPS</name>
<dbReference type="Proteomes" id="UP000054632">
    <property type="component" value="Unassembled WGS sequence"/>
</dbReference>
<feature type="compositionally biased region" description="Polar residues" evidence="1">
    <location>
        <begin position="579"/>
        <end position="590"/>
    </location>
</feature>
<evidence type="ECO:0000313" key="2">
    <source>
        <dbReference type="EMBL" id="KRY70893.1"/>
    </source>
</evidence>
<reference evidence="2 3" key="1">
    <citation type="submission" date="2015-01" db="EMBL/GenBank/DDBJ databases">
        <title>Evolution of Trichinella species and genotypes.</title>
        <authorList>
            <person name="Korhonen P.K."/>
            <person name="Edoardo P."/>
            <person name="Giuseppe L.R."/>
            <person name="Gasser R.B."/>
        </authorList>
    </citation>
    <scope>NUCLEOTIDE SEQUENCE [LARGE SCALE GENOMIC DNA]</scope>
    <source>
        <strain evidence="2">ISS13</strain>
    </source>
</reference>
<feature type="region of interest" description="Disordered" evidence="1">
    <location>
        <begin position="503"/>
        <end position="534"/>
    </location>
</feature>
<protein>
    <submittedName>
        <fullName evidence="2">Uncharacterized protein</fullName>
    </submittedName>
</protein>
<organism evidence="2 3">
    <name type="scientific">Trichinella pseudospiralis</name>
    <name type="common">Parasitic roundworm</name>
    <dbReference type="NCBI Taxonomy" id="6337"/>
    <lineage>
        <taxon>Eukaryota</taxon>
        <taxon>Metazoa</taxon>
        <taxon>Ecdysozoa</taxon>
        <taxon>Nematoda</taxon>
        <taxon>Enoplea</taxon>
        <taxon>Dorylaimia</taxon>
        <taxon>Trichinellida</taxon>
        <taxon>Trichinellidae</taxon>
        <taxon>Trichinella</taxon>
    </lineage>
</organism>
<evidence type="ECO:0000313" key="3">
    <source>
        <dbReference type="Proteomes" id="UP000054632"/>
    </source>
</evidence>